<feature type="compositionally biased region" description="Polar residues" evidence="1">
    <location>
        <begin position="212"/>
        <end position="221"/>
    </location>
</feature>
<evidence type="ECO:0000313" key="4">
    <source>
        <dbReference type="EMBL" id="OSD08341.1"/>
    </source>
</evidence>
<evidence type="ECO:0000256" key="2">
    <source>
        <dbReference type="SAM" id="Phobius"/>
    </source>
</evidence>
<protein>
    <recommendedName>
        <fullName evidence="6">Membrane anchor Opy2 N-terminal domain-containing protein</fullName>
    </recommendedName>
</protein>
<keyword evidence="5" id="KW-1185">Reference proteome</keyword>
<feature type="compositionally biased region" description="Low complexity" evidence="1">
    <location>
        <begin position="222"/>
        <end position="275"/>
    </location>
</feature>
<name>A0A1Y2J7A1_TRAC3</name>
<accession>A0A1Y2J7A1</accession>
<feature type="region of interest" description="Disordered" evidence="1">
    <location>
        <begin position="151"/>
        <end position="275"/>
    </location>
</feature>
<evidence type="ECO:0000256" key="1">
    <source>
        <dbReference type="SAM" id="MobiDB-lite"/>
    </source>
</evidence>
<feature type="compositionally biased region" description="Low complexity" evidence="1">
    <location>
        <begin position="155"/>
        <end position="211"/>
    </location>
</feature>
<evidence type="ECO:0000313" key="5">
    <source>
        <dbReference type="Proteomes" id="UP000193067"/>
    </source>
</evidence>
<keyword evidence="2" id="KW-1133">Transmembrane helix</keyword>
<organism evidence="4 5">
    <name type="scientific">Trametes coccinea (strain BRFM310)</name>
    <name type="common">Pycnoporus coccineus</name>
    <dbReference type="NCBI Taxonomy" id="1353009"/>
    <lineage>
        <taxon>Eukaryota</taxon>
        <taxon>Fungi</taxon>
        <taxon>Dikarya</taxon>
        <taxon>Basidiomycota</taxon>
        <taxon>Agaricomycotina</taxon>
        <taxon>Agaricomycetes</taxon>
        <taxon>Polyporales</taxon>
        <taxon>Polyporaceae</taxon>
        <taxon>Trametes</taxon>
    </lineage>
</organism>
<dbReference type="EMBL" id="KZ084086">
    <property type="protein sequence ID" value="OSD08341.1"/>
    <property type="molecule type" value="Genomic_DNA"/>
</dbReference>
<dbReference type="AlphaFoldDB" id="A0A1Y2J7A1"/>
<feature type="chain" id="PRO_5012666263" description="Membrane anchor Opy2 N-terminal domain-containing protein" evidence="3">
    <location>
        <begin position="26"/>
        <end position="386"/>
    </location>
</feature>
<sequence>MGFASVILSLLLSYSFWIKERTVVAQSLGLESACTDTGSQFSWMYNTYGESPCETADDLLGACGACRVGSCVLDNPCVCNTVMYSVYYACRLCVDDPDKDIPSFNEFAQQFQCSSTLVGSFPEPVPGDTVIPTWAYLNLTTNDKFDSSLAQEVASQPTAVSESSESSLPSTTTSSSRPVSPGTTGASSTSAAARTSASATVSATRPTPTSSGTDTTQPIAGSSSSPSSAGVLQPTTPITTDSPAAPSAASGGSSTNPHISHTTSPASTTPASSSSHTTAVIAGSTIAGGAIALFAILTCLACHNRRKLAGVHSSQARLLSRAGPYTVTAGEAPSSAQDTVLRTFSSEDLKLYDPDDPSTYPPSLNEISRFRKPTSPGRNTEIVHIH</sequence>
<dbReference type="Proteomes" id="UP000193067">
    <property type="component" value="Unassembled WGS sequence"/>
</dbReference>
<feature type="transmembrane region" description="Helical" evidence="2">
    <location>
        <begin position="279"/>
        <end position="302"/>
    </location>
</feature>
<evidence type="ECO:0008006" key="6">
    <source>
        <dbReference type="Google" id="ProtNLM"/>
    </source>
</evidence>
<gene>
    <name evidence="4" type="ORF">PYCCODRAFT_11774</name>
</gene>
<keyword evidence="2" id="KW-0812">Transmembrane</keyword>
<feature type="signal peptide" evidence="3">
    <location>
        <begin position="1"/>
        <end position="25"/>
    </location>
</feature>
<evidence type="ECO:0000256" key="3">
    <source>
        <dbReference type="SAM" id="SignalP"/>
    </source>
</evidence>
<keyword evidence="3" id="KW-0732">Signal</keyword>
<feature type="region of interest" description="Disordered" evidence="1">
    <location>
        <begin position="352"/>
        <end position="386"/>
    </location>
</feature>
<dbReference type="OrthoDB" id="2758800at2759"/>
<keyword evidence="2" id="KW-0472">Membrane</keyword>
<proteinExistence type="predicted"/>
<reference evidence="4 5" key="1">
    <citation type="journal article" date="2015" name="Biotechnol. Biofuels">
        <title>Enhanced degradation of softwood versus hardwood by the white-rot fungus Pycnoporus coccineus.</title>
        <authorList>
            <person name="Couturier M."/>
            <person name="Navarro D."/>
            <person name="Chevret D."/>
            <person name="Henrissat B."/>
            <person name="Piumi F."/>
            <person name="Ruiz-Duenas F.J."/>
            <person name="Martinez A.T."/>
            <person name="Grigoriev I.V."/>
            <person name="Riley R."/>
            <person name="Lipzen A."/>
            <person name="Berrin J.G."/>
            <person name="Master E.R."/>
            <person name="Rosso M.N."/>
        </authorList>
    </citation>
    <scope>NUCLEOTIDE SEQUENCE [LARGE SCALE GENOMIC DNA]</scope>
    <source>
        <strain evidence="4 5">BRFM310</strain>
    </source>
</reference>